<protein>
    <submittedName>
        <fullName evidence="2">Bile acid:sodium symporter</fullName>
    </submittedName>
</protein>
<keyword evidence="3" id="KW-1185">Reference proteome</keyword>
<dbReference type="EMBL" id="JAFKCU010000006">
    <property type="protein sequence ID" value="MBN7817614.1"/>
    <property type="molecule type" value="Genomic_DNA"/>
</dbReference>
<evidence type="ECO:0000313" key="2">
    <source>
        <dbReference type="EMBL" id="MBN7817614.1"/>
    </source>
</evidence>
<feature type="transmembrane region" description="Helical" evidence="1">
    <location>
        <begin position="108"/>
        <end position="130"/>
    </location>
</feature>
<dbReference type="InterPro" id="IPR038770">
    <property type="entry name" value="Na+/solute_symporter_sf"/>
</dbReference>
<feature type="transmembrane region" description="Helical" evidence="1">
    <location>
        <begin position="43"/>
        <end position="61"/>
    </location>
</feature>
<feature type="transmembrane region" description="Helical" evidence="1">
    <location>
        <begin position="137"/>
        <end position="156"/>
    </location>
</feature>
<dbReference type="Proteomes" id="UP000664480">
    <property type="component" value="Unassembled WGS sequence"/>
</dbReference>
<evidence type="ECO:0000313" key="3">
    <source>
        <dbReference type="Proteomes" id="UP000664480"/>
    </source>
</evidence>
<feature type="transmembrane region" description="Helical" evidence="1">
    <location>
        <begin position="82"/>
        <end position="102"/>
    </location>
</feature>
<feature type="transmembrane region" description="Helical" evidence="1">
    <location>
        <begin position="12"/>
        <end position="31"/>
    </location>
</feature>
<evidence type="ECO:0000256" key="1">
    <source>
        <dbReference type="SAM" id="Phobius"/>
    </source>
</evidence>
<name>A0ABS3CPM5_9BACT</name>
<comment type="caution">
    <text evidence="2">The sequence shown here is derived from an EMBL/GenBank/DDBJ whole genome shotgun (WGS) entry which is preliminary data.</text>
</comment>
<dbReference type="PIRSF" id="PIRSF026166">
    <property type="entry name" value="UCP026166"/>
    <property type="match status" value="1"/>
</dbReference>
<gene>
    <name evidence="2" type="ORF">J0A69_19380</name>
</gene>
<dbReference type="Gene3D" id="1.20.1530.20">
    <property type="match status" value="1"/>
</dbReference>
<dbReference type="PANTHER" id="PTHR18640">
    <property type="entry name" value="SOLUTE CARRIER FAMILY 10 MEMBER 7"/>
    <property type="match status" value="1"/>
</dbReference>
<dbReference type="InterPro" id="IPR016833">
    <property type="entry name" value="Put_Na-Bile_cotransptr"/>
</dbReference>
<feature type="transmembrane region" description="Helical" evidence="1">
    <location>
        <begin position="238"/>
        <end position="259"/>
    </location>
</feature>
<dbReference type="RefSeq" id="WP_206588278.1">
    <property type="nucleotide sequence ID" value="NZ_JAFKCU010000006.1"/>
</dbReference>
<feature type="transmembrane region" description="Helical" evidence="1">
    <location>
        <begin position="207"/>
        <end position="226"/>
    </location>
</feature>
<keyword evidence="1" id="KW-0472">Membrane</keyword>
<feature type="transmembrane region" description="Helical" evidence="1">
    <location>
        <begin position="176"/>
        <end position="195"/>
    </location>
</feature>
<keyword evidence="1" id="KW-0812">Transmembrane</keyword>
<sequence>MIQKLGKTLNKVGINGFLLGIFAAIFLGYLIPDFGSDASIVPWKPIINVGIALVFFFYGVKLDPVQLKAGLSNWKLHVLIQISTYLIFPSLVLLVFSVFPFLNEDFKLGVTYLSILPSTVSASVVMVSIAGGNLPGAIFNASISSLLGVVITPAWLGFLVDGTDLQMDFLPTLGELSLKVLLPVFLGIFSHRWLFPLIKSKIGKVKYLDQTVIMIIVYTSFAQSFSQGVFAPYKITTLVEISVTMLLLFLLIWGIIEILSRVLKFSREDRITSLFCGSKKSLVQGVVMGKVIFPDPAMLALVLLPVMLYHIQQLIAGSIIASSMARKSRI</sequence>
<organism evidence="2 3">
    <name type="scientific">Algoriphagus pacificus</name>
    <dbReference type="NCBI Taxonomy" id="2811234"/>
    <lineage>
        <taxon>Bacteria</taxon>
        <taxon>Pseudomonadati</taxon>
        <taxon>Bacteroidota</taxon>
        <taxon>Cytophagia</taxon>
        <taxon>Cytophagales</taxon>
        <taxon>Cyclobacteriaceae</taxon>
        <taxon>Algoriphagus</taxon>
    </lineage>
</organism>
<accession>A0ABS3CPM5</accession>
<reference evidence="2 3" key="1">
    <citation type="submission" date="2021-03" db="EMBL/GenBank/DDBJ databases">
        <title>novel species isolated from a fishpond in China.</title>
        <authorList>
            <person name="Lu H."/>
            <person name="Cai Z."/>
        </authorList>
    </citation>
    <scope>NUCLEOTIDE SEQUENCE [LARGE SCALE GENOMIC DNA]</scope>
    <source>
        <strain evidence="2 3">YJ13C</strain>
    </source>
</reference>
<dbReference type="Pfam" id="PF13593">
    <property type="entry name" value="SBF_like"/>
    <property type="match status" value="1"/>
</dbReference>
<proteinExistence type="predicted"/>
<dbReference type="PANTHER" id="PTHR18640:SF5">
    <property type="entry name" value="SODIUM_BILE ACID COTRANSPORTER 7"/>
    <property type="match status" value="1"/>
</dbReference>
<keyword evidence="1" id="KW-1133">Transmembrane helix</keyword>